<dbReference type="Proteomes" id="UP000316735">
    <property type="component" value="Segment"/>
</dbReference>
<feature type="compositionally biased region" description="Basic and acidic residues" evidence="1">
    <location>
        <begin position="46"/>
        <end position="76"/>
    </location>
</feature>
<evidence type="ECO:0008006" key="4">
    <source>
        <dbReference type="Google" id="ProtNLM"/>
    </source>
</evidence>
<proteinExistence type="predicted"/>
<feature type="compositionally biased region" description="Polar residues" evidence="1">
    <location>
        <begin position="1"/>
        <end position="10"/>
    </location>
</feature>
<sequence length="217" mass="23136">MTHMSDQIETPQDETPLAPAEEGQEPVQDAGEGTGEPEGADALGDAGKKALDSMKTRWKAERDARRKLEEELESLRTPKPSGDDDQADAAEIKRQATREANAKANARIIRSEIKAAAAGKLADPSDALAYLDPSAFELDANGDVDAEELADAIEDLLTRKPYLAATTRPRFQGTGDGGAARKASGPSQLSRQDLKSMSPEAIVKAKREGRLKDVLGG</sequence>
<reference evidence="2 3" key="1">
    <citation type="submission" date="2019-05" db="EMBL/GenBank/DDBJ databases">
        <authorList>
            <person name="Derk J.T."/>
            <person name="Gurtovaia V."/>
            <person name="Hoskins I.B.W."/>
            <person name="Meyer D.A."/>
            <person name="Wheatley K.M."/>
            <person name="Pape-Zambito D.A."/>
            <person name="Garlena R.A."/>
            <person name="Russell D.A."/>
            <person name="Pope W.H."/>
            <person name="Jacobs-Sera D."/>
            <person name="Hatfull G.F."/>
        </authorList>
    </citation>
    <scope>NUCLEOTIDE SEQUENCE [LARGE SCALE GENOMIC DNA]</scope>
</reference>
<evidence type="ECO:0000313" key="2">
    <source>
        <dbReference type="EMBL" id="QDH92110.1"/>
    </source>
</evidence>
<organism evidence="2 3">
    <name type="scientific">Streptomyces phage Dubu</name>
    <dbReference type="NCBI Taxonomy" id="2591226"/>
    <lineage>
        <taxon>Viruses</taxon>
        <taxon>Duplodnaviria</taxon>
        <taxon>Heunggongvirae</taxon>
        <taxon>Uroviricota</taxon>
        <taxon>Caudoviricetes</taxon>
        <taxon>Dubuvirus</taxon>
        <taxon>Dubuvirus dubu</taxon>
    </lineage>
</organism>
<dbReference type="GeneID" id="77931311"/>
<dbReference type="KEGG" id="vg:77931311"/>
<protein>
    <recommendedName>
        <fullName evidence="4">Scaffolding protein</fullName>
    </recommendedName>
</protein>
<feature type="compositionally biased region" description="Basic and acidic residues" evidence="1">
    <location>
        <begin position="90"/>
        <end position="101"/>
    </location>
</feature>
<dbReference type="EMBL" id="MK937595">
    <property type="protein sequence ID" value="QDH92110.1"/>
    <property type="molecule type" value="Genomic_DNA"/>
</dbReference>
<evidence type="ECO:0000313" key="3">
    <source>
        <dbReference type="Proteomes" id="UP000316735"/>
    </source>
</evidence>
<evidence type="ECO:0000256" key="1">
    <source>
        <dbReference type="SAM" id="MobiDB-lite"/>
    </source>
</evidence>
<accession>A0A514DES3</accession>
<feature type="region of interest" description="Disordered" evidence="1">
    <location>
        <begin position="167"/>
        <end position="202"/>
    </location>
</feature>
<gene>
    <name evidence="2" type="primary">5</name>
    <name evidence="2" type="ORF">SEA_DUBU_5</name>
</gene>
<name>A0A514DES3_9CAUD</name>
<keyword evidence="3" id="KW-1185">Reference proteome</keyword>
<feature type="region of interest" description="Disordered" evidence="1">
    <location>
        <begin position="1"/>
        <end position="102"/>
    </location>
</feature>
<dbReference type="RefSeq" id="YP_010655449.1">
    <property type="nucleotide sequence ID" value="NC_070828.1"/>
</dbReference>